<protein>
    <submittedName>
        <fullName evidence="1">Uncharacterized protein</fullName>
    </submittedName>
</protein>
<name>A0A6C0AYR7_9ZZZZ</name>
<organism evidence="1">
    <name type="scientific">viral metagenome</name>
    <dbReference type="NCBI Taxonomy" id="1070528"/>
    <lineage>
        <taxon>unclassified sequences</taxon>
        <taxon>metagenomes</taxon>
        <taxon>organismal metagenomes</taxon>
    </lineage>
</organism>
<evidence type="ECO:0000313" key="1">
    <source>
        <dbReference type="EMBL" id="QHS84613.1"/>
    </source>
</evidence>
<dbReference type="AlphaFoldDB" id="A0A6C0AYR7"/>
<proteinExistence type="predicted"/>
<sequence length="196" mass="23879">MIDTFEVIDDEDNRELNRYSPQIFRFKFNQDTINILTYFAKLHQYDSRNDYKEAWKVWYKSNNDILQKEADRITELGYTGNIEDKMYKAARYYFRKKKTYETGEEVKFDDVKKRRYLPLNREFLDAIDRHILNNIDTENYRPASGFDNFCQTNSDILAEEIKYLKDIGELDKDYISSKIKKTYKNRYFQYTRKIAN</sequence>
<dbReference type="EMBL" id="MN738810">
    <property type="protein sequence ID" value="QHS84613.1"/>
    <property type="molecule type" value="Genomic_DNA"/>
</dbReference>
<accession>A0A6C0AYR7</accession>
<reference evidence="1" key="1">
    <citation type="journal article" date="2020" name="Nature">
        <title>Giant virus diversity and host interactions through global metagenomics.</title>
        <authorList>
            <person name="Schulz F."/>
            <person name="Roux S."/>
            <person name="Paez-Espino D."/>
            <person name="Jungbluth S."/>
            <person name="Walsh D.A."/>
            <person name="Denef V.J."/>
            <person name="McMahon K.D."/>
            <person name="Konstantinidis K.T."/>
            <person name="Eloe-Fadrosh E.A."/>
            <person name="Kyrpides N.C."/>
            <person name="Woyke T."/>
        </authorList>
    </citation>
    <scope>NUCLEOTIDE SEQUENCE</scope>
    <source>
        <strain evidence="1">GVMAG-S-ERX556022-25</strain>
    </source>
</reference>